<dbReference type="HOGENOM" id="CLU_016922_4_0_1"/>
<keyword evidence="5" id="KW-0032">Aminotransferase</keyword>
<dbReference type="GO" id="GO:0030170">
    <property type="term" value="F:pyridoxal phosphate binding"/>
    <property type="evidence" value="ECO:0007669"/>
    <property type="project" value="InterPro"/>
</dbReference>
<dbReference type="Proteomes" id="UP000002499">
    <property type="component" value="Unassembled WGS sequence"/>
</dbReference>
<dbReference type="PANTHER" id="PTHR43094:SF1">
    <property type="entry name" value="AMINOTRANSFERASE CLASS-III"/>
    <property type="match status" value="1"/>
</dbReference>
<evidence type="ECO:0000256" key="4">
    <source>
        <dbReference type="RuleBase" id="RU003560"/>
    </source>
</evidence>
<dbReference type="FunFam" id="3.40.640.10:FF:000004">
    <property type="entry name" value="Acetylornithine aminotransferase"/>
    <property type="match status" value="1"/>
</dbReference>
<dbReference type="Gene3D" id="3.90.1150.10">
    <property type="entry name" value="Aspartate Aminotransferase, domain 1"/>
    <property type="match status" value="1"/>
</dbReference>
<keyword evidence="6" id="KW-1185">Reference proteome</keyword>
<keyword evidence="3 4" id="KW-0663">Pyridoxal phosphate</keyword>
<proteinExistence type="inferred from homology"/>
<evidence type="ECO:0000313" key="6">
    <source>
        <dbReference type="Proteomes" id="UP000002499"/>
    </source>
</evidence>
<dbReference type="InterPro" id="IPR015424">
    <property type="entry name" value="PyrdxlP-dep_Trfase"/>
</dbReference>
<dbReference type="eggNOG" id="KOG1404">
    <property type="taxonomic scope" value="Eukaryota"/>
</dbReference>
<accession>E9E2C5</accession>
<dbReference type="SUPFAM" id="SSF53383">
    <property type="entry name" value="PLP-dependent transferases"/>
    <property type="match status" value="1"/>
</dbReference>
<dbReference type="NCBIfam" id="NF005685">
    <property type="entry name" value="PRK07483.1"/>
    <property type="match status" value="1"/>
</dbReference>
<dbReference type="EMBL" id="GL698494">
    <property type="protein sequence ID" value="EFY90041.1"/>
    <property type="molecule type" value="Genomic_DNA"/>
</dbReference>
<dbReference type="GO" id="GO:0005829">
    <property type="term" value="C:cytosol"/>
    <property type="evidence" value="ECO:0007669"/>
    <property type="project" value="TreeGrafter"/>
</dbReference>
<dbReference type="Gene3D" id="3.40.640.10">
    <property type="entry name" value="Type I PLP-dependent aspartate aminotransferase-like (Major domain)"/>
    <property type="match status" value="1"/>
</dbReference>
<comment type="similarity">
    <text evidence="2 4">Belongs to the class-III pyridoxal-phosphate-dependent aminotransferase family.</text>
</comment>
<dbReference type="InterPro" id="IPR015422">
    <property type="entry name" value="PyrdxlP-dep_Trfase_small"/>
</dbReference>
<gene>
    <name evidence="5" type="ORF">MAC_04023</name>
</gene>
<dbReference type="GeneID" id="19248334"/>
<dbReference type="STRING" id="655827.E9E2C5"/>
<comment type="cofactor">
    <cofactor evidence="1">
        <name>pyridoxal 5'-phosphate</name>
        <dbReference type="ChEBI" id="CHEBI:597326"/>
    </cofactor>
</comment>
<keyword evidence="5" id="KW-0808">Transferase</keyword>
<dbReference type="GO" id="GO:0008483">
    <property type="term" value="F:transaminase activity"/>
    <property type="evidence" value="ECO:0007669"/>
    <property type="project" value="UniProtKB-KW"/>
</dbReference>
<sequence>MHLHLSNGRAATDACGGAAVAIIGHGNQEVQNAMIKQAQKVSYVHTQSYSTPVAEELADLILDGTPHGLEKALFLGGGSEVVEAAMKLARQYHFERNDADRMHFVSRKQSYHGNTMASMSVSSNLARKVPYKGFEYPHVSHVTPPYAYRYKMDGETDAQFTDRLLRELEDEFLRVGPSKVIAFIAEPIIGATAGCVVPPAGYLAGVRKVCDKYGILLILDEVMCGTGRTGTFFAFEQEHVVPDIVTAAKGLGGGYAAIAGLYVHGRVIDALRQGSQALNHGHTYQAHPVSCAAALAVQKILKGDGLVDRCREMGVVLEKLLRSELAECKSVGDIRGRGLFWAVEFVRDGATKECFDPSIGFGAKVTQASFEKGVAVYPGAGTVDGVKGDHVLLAPPYTVTEEELVTICRTLKESVLSQEAQYL</sequence>
<evidence type="ECO:0000256" key="3">
    <source>
        <dbReference type="ARBA" id="ARBA00022898"/>
    </source>
</evidence>
<dbReference type="PROSITE" id="PS00600">
    <property type="entry name" value="AA_TRANSFER_CLASS_3"/>
    <property type="match status" value="1"/>
</dbReference>
<evidence type="ECO:0000256" key="2">
    <source>
        <dbReference type="ARBA" id="ARBA00008954"/>
    </source>
</evidence>
<dbReference type="InterPro" id="IPR015421">
    <property type="entry name" value="PyrdxlP-dep_Trfase_major"/>
</dbReference>
<dbReference type="Pfam" id="PF00202">
    <property type="entry name" value="Aminotran_3"/>
    <property type="match status" value="1"/>
</dbReference>
<protein>
    <submittedName>
        <fullName evidence="5">Aminotransferase, putative</fullName>
    </submittedName>
</protein>
<dbReference type="InterPro" id="IPR049704">
    <property type="entry name" value="Aminotrans_3_PPA_site"/>
</dbReference>
<dbReference type="KEGG" id="maw:19248334"/>
<reference evidence="5 6" key="1">
    <citation type="journal article" date="2011" name="PLoS Genet.">
        <title>Genome sequencing and comparative transcriptomics of the model entomopathogenic fungi Metarhizium anisopliae and M. acridum.</title>
        <authorList>
            <person name="Gao Q."/>
            <person name="Jin K."/>
            <person name="Ying S.H."/>
            <person name="Zhang Y."/>
            <person name="Xiao G."/>
            <person name="Shang Y."/>
            <person name="Duan Z."/>
            <person name="Hu X."/>
            <person name="Xie X.Q."/>
            <person name="Zhou G."/>
            <person name="Peng G."/>
            <person name="Luo Z."/>
            <person name="Huang W."/>
            <person name="Wang B."/>
            <person name="Fang W."/>
            <person name="Wang S."/>
            <person name="Zhong Y."/>
            <person name="Ma L.J."/>
            <person name="St Leger R.J."/>
            <person name="Zhao G.P."/>
            <person name="Pei Y."/>
            <person name="Feng M.G."/>
            <person name="Xia Y."/>
            <person name="Wang C."/>
        </authorList>
    </citation>
    <scope>NUCLEOTIDE SEQUENCE [LARGE SCALE GENOMIC DNA]</scope>
    <source>
        <strain evidence="5 6">CQMa 102</strain>
    </source>
</reference>
<dbReference type="AlphaFoldDB" id="E9E2C5"/>
<evidence type="ECO:0000313" key="5">
    <source>
        <dbReference type="EMBL" id="EFY90041.1"/>
    </source>
</evidence>
<evidence type="ECO:0000256" key="1">
    <source>
        <dbReference type="ARBA" id="ARBA00001933"/>
    </source>
</evidence>
<dbReference type="PANTHER" id="PTHR43094">
    <property type="entry name" value="AMINOTRANSFERASE"/>
    <property type="match status" value="1"/>
</dbReference>
<name>E9E2C5_METAQ</name>
<dbReference type="CDD" id="cd00610">
    <property type="entry name" value="OAT_like"/>
    <property type="match status" value="1"/>
</dbReference>
<dbReference type="InterPro" id="IPR005814">
    <property type="entry name" value="Aminotrans_3"/>
</dbReference>
<dbReference type="OMA" id="FWGWQAH"/>
<dbReference type="InParanoid" id="E9E2C5"/>
<dbReference type="OrthoDB" id="5419315at2759"/>
<organism evidence="6">
    <name type="scientific">Metarhizium acridum (strain CQMa 102)</name>
    <dbReference type="NCBI Taxonomy" id="655827"/>
    <lineage>
        <taxon>Eukaryota</taxon>
        <taxon>Fungi</taxon>
        <taxon>Dikarya</taxon>
        <taxon>Ascomycota</taxon>
        <taxon>Pezizomycotina</taxon>
        <taxon>Sordariomycetes</taxon>
        <taxon>Hypocreomycetidae</taxon>
        <taxon>Hypocreales</taxon>
        <taxon>Clavicipitaceae</taxon>
        <taxon>Metarhizium</taxon>
    </lineage>
</organism>